<dbReference type="RefSeq" id="WP_114744954.1">
    <property type="nucleotide sequence ID" value="NZ_QQAY01000003.1"/>
</dbReference>
<keyword evidence="2" id="KW-1185">Reference proteome</keyword>
<organism evidence="1 2">
    <name type="scientific">Falsibacillus pallidus</name>
    <dbReference type="NCBI Taxonomy" id="493781"/>
    <lineage>
        <taxon>Bacteria</taxon>
        <taxon>Bacillati</taxon>
        <taxon>Bacillota</taxon>
        <taxon>Bacilli</taxon>
        <taxon>Bacillales</taxon>
        <taxon>Bacillaceae</taxon>
        <taxon>Falsibacillus</taxon>
    </lineage>
</organism>
<dbReference type="AlphaFoldDB" id="A0A370GNQ0"/>
<name>A0A370GNQ0_9BACI</name>
<sequence>MKKIYVLIIMTVLLCGCSIINKDQYVQYEIKNLSDRKTTYNKDVFIYTEFLSTEHFIDSKDSTYNKDTYIRRDPYRYAITIHGEFEVVVNVTSTVYIDNEIVNELKFDKIKRSESSIFSLGIFELDKDPEKIKEIKIVTKFIGIKNGKEEPYEIEEFFEVEKTIKKGNRFLDRLNSV</sequence>
<evidence type="ECO:0008006" key="3">
    <source>
        <dbReference type="Google" id="ProtNLM"/>
    </source>
</evidence>
<dbReference type="EMBL" id="QQAY01000003">
    <property type="protein sequence ID" value="RDI44064.1"/>
    <property type="molecule type" value="Genomic_DNA"/>
</dbReference>
<evidence type="ECO:0000313" key="1">
    <source>
        <dbReference type="EMBL" id="RDI44064.1"/>
    </source>
</evidence>
<accession>A0A370GNQ0</accession>
<comment type="caution">
    <text evidence="1">The sequence shown here is derived from an EMBL/GenBank/DDBJ whole genome shotgun (WGS) entry which is preliminary data.</text>
</comment>
<gene>
    <name evidence="1" type="ORF">DFR59_103127</name>
</gene>
<reference evidence="1 2" key="1">
    <citation type="submission" date="2018-07" db="EMBL/GenBank/DDBJ databases">
        <title>Genomic Encyclopedia of Type Strains, Phase IV (KMG-IV): sequencing the most valuable type-strain genomes for metagenomic binning, comparative biology and taxonomic classification.</title>
        <authorList>
            <person name="Goeker M."/>
        </authorList>
    </citation>
    <scope>NUCLEOTIDE SEQUENCE [LARGE SCALE GENOMIC DNA]</scope>
    <source>
        <strain evidence="1 2">DSM 25281</strain>
    </source>
</reference>
<evidence type="ECO:0000313" key="2">
    <source>
        <dbReference type="Proteomes" id="UP000255326"/>
    </source>
</evidence>
<protein>
    <recommendedName>
        <fullName evidence="3">Lipoprotein</fullName>
    </recommendedName>
</protein>
<dbReference type="Proteomes" id="UP000255326">
    <property type="component" value="Unassembled WGS sequence"/>
</dbReference>
<proteinExistence type="predicted"/>
<dbReference type="PROSITE" id="PS51257">
    <property type="entry name" value="PROKAR_LIPOPROTEIN"/>
    <property type="match status" value="1"/>
</dbReference>